<keyword evidence="5 6" id="KW-0482">Metalloprotease</keyword>
<feature type="transmembrane region" description="Helical" evidence="7">
    <location>
        <begin position="103"/>
        <end position="121"/>
    </location>
</feature>
<dbReference type="PANTHER" id="PTHR22726">
    <property type="entry name" value="METALLOENDOPEPTIDASE OMA1"/>
    <property type="match status" value="1"/>
</dbReference>
<evidence type="ECO:0000256" key="7">
    <source>
        <dbReference type="SAM" id="Phobius"/>
    </source>
</evidence>
<keyword evidence="4 6" id="KW-0862">Zinc</keyword>
<dbReference type="Proteomes" id="UP001317629">
    <property type="component" value="Chromosome"/>
</dbReference>
<dbReference type="InterPro" id="IPR051156">
    <property type="entry name" value="Mito/Outer_Membr_Metalloprot"/>
</dbReference>
<feature type="domain" description="Peptidase M48" evidence="8">
    <location>
        <begin position="165"/>
        <end position="334"/>
    </location>
</feature>
<dbReference type="Pfam" id="PF01435">
    <property type="entry name" value="Peptidase_M48"/>
    <property type="match status" value="1"/>
</dbReference>
<keyword evidence="7" id="KW-1133">Transmembrane helix</keyword>
<name>A0ABM8E6G4_9HYPH</name>
<sequence>MTREATGSASFFDGYVERRRAVTLIFGPALEIVENGVLVAAWPYAEVRRLPPPGGLMRLAALGAPKGARLEIDDPQTQADIARHCLLLLGEKDAPNLEGRKRLVYGLAASVIFGAFLWGGVPRMAGLIAPAIPVDWEKKLGESADEEARKTFSGKSCNAPKGVEALQKVSRRLQGAAHLRLPATIEVVAATTPNAFALPGGKVYLLSGLLDKARSQDEVIGVLAHELGHLEHRDHLRRLVETGGAAMLVSLVFGDVTGGSAMVVIGNSVFTAAYSRDNEAQADAFAARTLGALGRPAKPMGELLVRITGADGGGPSSILHDHPLSADRLEALKAADKGETAPPLLSEEEWDALKGICG</sequence>
<dbReference type="Gene3D" id="3.30.2010.10">
    <property type="entry name" value="Metalloproteases ('zincins'), catalytic domain"/>
    <property type="match status" value="1"/>
</dbReference>
<feature type="domain" description="DUF7092" evidence="9">
    <location>
        <begin position="8"/>
        <end position="83"/>
    </location>
</feature>
<reference evidence="10 11" key="1">
    <citation type="journal article" date="2023" name="Int. J. Syst. Evol. Microbiol.">
        <title>Methylocystis iwaonis sp. nov., a type II methane-oxidizing bacterium from surface soil of a rice paddy field in Japan, and emended description of the genus Methylocystis (ex Whittenbury et al. 1970) Bowman et al. 1993.</title>
        <authorList>
            <person name="Kaise H."/>
            <person name="Sawadogo J.B."/>
            <person name="Alam M.S."/>
            <person name="Ueno C."/>
            <person name="Dianou D."/>
            <person name="Shinjo R."/>
            <person name="Asakawa S."/>
        </authorList>
    </citation>
    <scope>NUCLEOTIDE SEQUENCE [LARGE SCALE GENOMIC DNA]</scope>
    <source>
        <strain evidence="10 11">SS37A-Re</strain>
    </source>
</reference>
<evidence type="ECO:0000256" key="3">
    <source>
        <dbReference type="ARBA" id="ARBA00022801"/>
    </source>
</evidence>
<dbReference type="RefSeq" id="WP_281930845.1">
    <property type="nucleotide sequence ID" value="NZ_AP027142.1"/>
</dbReference>
<comment type="cofactor">
    <cofactor evidence="6">
        <name>Zn(2+)</name>
        <dbReference type="ChEBI" id="CHEBI:29105"/>
    </cofactor>
    <text evidence="6">Binds 1 zinc ion per subunit.</text>
</comment>
<keyword evidence="3 6" id="KW-0378">Hydrolase</keyword>
<keyword evidence="1 6" id="KW-0645">Protease</keyword>
<evidence type="ECO:0000313" key="10">
    <source>
        <dbReference type="EMBL" id="BDV33427.1"/>
    </source>
</evidence>
<keyword evidence="7" id="KW-0812">Transmembrane</keyword>
<proteinExistence type="inferred from homology"/>
<evidence type="ECO:0000256" key="1">
    <source>
        <dbReference type="ARBA" id="ARBA00022670"/>
    </source>
</evidence>
<keyword evidence="2" id="KW-0479">Metal-binding</keyword>
<gene>
    <name evidence="10" type="ORF">SS37A_09560</name>
</gene>
<dbReference type="EMBL" id="AP027142">
    <property type="protein sequence ID" value="BDV33427.1"/>
    <property type="molecule type" value="Genomic_DNA"/>
</dbReference>
<evidence type="ECO:0000256" key="2">
    <source>
        <dbReference type="ARBA" id="ARBA00022723"/>
    </source>
</evidence>
<dbReference type="PANTHER" id="PTHR22726:SF1">
    <property type="entry name" value="METALLOENDOPEPTIDASE OMA1, MITOCHONDRIAL"/>
    <property type="match status" value="1"/>
</dbReference>
<keyword evidence="7" id="KW-0472">Membrane</keyword>
<evidence type="ECO:0000256" key="6">
    <source>
        <dbReference type="RuleBase" id="RU003983"/>
    </source>
</evidence>
<dbReference type="InterPro" id="IPR001915">
    <property type="entry name" value="Peptidase_M48"/>
</dbReference>
<dbReference type="Pfam" id="PF23368">
    <property type="entry name" value="DUF7092"/>
    <property type="match status" value="1"/>
</dbReference>
<dbReference type="InterPro" id="IPR055518">
    <property type="entry name" value="DUF7092"/>
</dbReference>
<keyword evidence="11" id="KW-1185">Reference proteome</keyword>
<evidence type="ECO:0000259" key="8">
    <source>
        <dbReference type="Pfam" id="PF01435"/>
    </source>
</evidence>
<dbReference type="CDD" id="cd07332">
    <property type="entry name" value="M48C_Oma1_like"/>
    <property type="match status" value="1"/>
</dbReference>
<accession>A0ABM8E6G4</accession>
<evidence type="ECO:0000313" key="11">
    <source>
        <dbReference type="Proteomes" id="UP001317629"/>
    </source>
</evidence>
<organism evidence="10 11">
    <name type="scientific">Methylocystis iwaonis</name>
    <dbReference type="NCBI Taxonomy" id="2885079"/>
    <lineage>
        <taxon>Bacteria</taxon>
        <taxon>Pseudomonadati</taxon>
        <taxon>Pseudomonadota</taxon>
        <taxon>Alphaproteobacteria</taxon>
        <taxon>Hyphomicrobiales</taxon>
        <taxon>Methylocystaceae</taxon>
        <taxon>Methylocystis</taxon>
    </lineage>
</organism>
<protein>
    <submittedName>
        <fullName evidence="10">Metalloendopeptidase</fullName>
    </submittedName>
</protein>
<evidence type="ECO:0000256" key="5">
    <source>
        <dbReference type="ARBA" id="ARBA00023049"/>
    </source>
</evidence>
<comment type="similarity">
    <text evidence="6">Belongs to the peptidase M48 family.</text>
</comment>
<evidence type="ECO:0000259" key="9">
    <source>
        <dbReference type="Pfam" id="PF23368"/>
    </source>
</evidence>
<evidence type="ECO:0000256" key="4">
    <source>
        <dbReference type="ARBA" id="ARBA00022833"/>
    </source>
</evidence>